<dbReference type="EMBL" id="UZAN01053419">
    <property type="protein sequence ID" value="VDP89973.1"/>
    <property type="molecule type" value="Genomic_DNA"/>
</dbReference>
<protein>
    <submittedName>
        <fullName evidence="4">Estradiol 17-beta-dehydrogenase 2</fullName>
    </submittedName>
</protein>
<dbReference type="SUPFAM" id="SSF51735">
    <property type="entry name" value="NAD(P)-binding Rossmann-fold domains"/>
    <property type="match status" value="1"/>
</dbReference>
<reference evidence="2 3" key="2">
    <citation type="submission" date="2018-11" db="EMBL/GenBank/DDBJ databases">
        <authorList>
            <consortium name="Pathogen Informatics"/>
        </authorList>
    </citation>
    <scope>NUCLEOTIDE SEQUENCE [LARGE SCALE GENOMIC DNA]</scope>
    <source>
        <strain evidence="2 3">Egypt</strain>
    </source>
</reference>
<dbReference type="InterPro" id="IPR002347">
    <property type="entry name" value="SDR_fam"/>
</dbReference>
<dbReference type="PANTHER" id="PTHR43899">
    <property type="entry name" value="RH59310P"/>
    <property type="match status" value="1"/>
</dbReference>
<dbReference type="Pfam" id="PF00106">
    <property type="entry name" value="adh_short"/>
    <property type="match status" value="1"/>
</dbReference>
<dbReference type="WBParaSite" id="ECPE_0001273701-mRNA-1">
    <property type="protein sequence ID" value="ECPE_0001273701-mRNA-1"/>
    <property type="gene ID" value="ECPE_0001273701"/>
</dbReference>
<dbReference type="InterPro" id="IPR036291">
    <property type="entry name" value="NAD(P)-bd_dom_sf"/>
</dbReference>
<keyword evidence="1" id="KW-0560">Oxidoreductase</keyword>
<dbReference type="OrthoDB" id="5545019at2759"/>
<dbReference type="Proteomes" id="UP000272942">
    <property type="component" value="Unassembled WGS sequence"/>
</dbReference>
<dbReference type="AlphaFoldDB" id="A0A183B0G6"/>
<dbReference type="InterPro" id="IPR051019">
    <property type="entry name" value="VLCFA-Steroid_DH"/>
</dbReference>
<dbReference type="PANTHER" id="PTHR43899:SF7">
    <property type="entry name" value="17-BETA-HYDROXYSTEROID DEHYDROGENASE TYPE 3"/>
    <property type="match status" value="1"/>
</dbReference>
<gene>
    <name evidence="2" type="ORF">ECPE_LOCUS12701</name>
</gene>
<evidence type="ECO:0000313" key="4">
    <source>
        <dbReference type="WBParaSite" id="ECPE_0001273701-mRNA-1"/>
    </source>
</evidence>
<name>A0A183B0G6_9TREM</name>
<dbReference type="GO" id="GO:0016491">
    <property type="term" value="F:oxidoreductase activity"/>
    <property type="evidence" value="ECO:0007669"/>
    <property type="project" value="UniProtKB-KW"/>
</dbReference>
<dbReference type="GO" id="GO:0005783">
    <property type="term" value="C:endoplasmic reticulum"/>
    <property type="evidence" value="ECO:0007669"/>
    <property type="project" value="TreeGrafter"/>
</dbReference>
<keyword evidence="3" id="KW-1185">Reference proteome</keyword>
<evidence type="ECO:0000256" key="1">
    <source>
        <dbReference type="ARBA" id="ARBA00023002"/>
    </source>
</evidence>
<dbReference type="PRINTS" id="PR00081">
    <property type="entry name" value="GDHRDH"/>
</dbReference>
<evidence type="ECO:0000313" key="2">
    <source>
        <dbReference type="EMBL" id="VDP89973.1"/>
    </source>
</evidence>
<organism evidence="4">
    <name type="scientific">Echinostoma caproni</name>
    <dbReference type="NCBI Taxonomy" id="27848"/>
    <lineage>
        <taxon>Eukaryota</taxon>
        <taxon>Metazoa</taxon>
        <taxon>Spiralia</taxon>
        <taxon>Lophotrochozoa</taxon>
        <taxon>Platyhelminthes</taxon>
        <taxon>Trematoda</taxon>
        <taxon>Digenea</taxon>
        <taxon>Plagiorchiida</taxon>
        <taxon>Echinostomata</taxon>
        <taxon>Echinostomatoidea</taxon>
        <taxon>Echinostomatidae</taxon>
        <taxon>Echinostoma</taxon>
    </lineage>
</organism>
<dbReference type="Gene3D" id="3.40.50.720">
    <property type="entry name" value="NAD(P)-binding Rossmann-like Domain"/>
    <property type="match status" value="1"/>
</dbReference>
<reference evidence="4" key="1">
    <citation type="submission" date="2016-06" db="UniProtKB">
        <authorList>
            <consortium name="WormBaseParasite"/>
        </authorList>
    </citation>
    <scope>IDENTIFICATION</scope>
</reference>
<evidence type="ECO:0000313" key="3">
    <source>
        <dbReference type="Proteomes" id="UP000272942"/>
    </source>
</evidence>
<accession>A0A183B0G6</accession>
<proteinExistence type="predicted"/>
<sequence length="313" mass="34595">MIFVILILLPLTWLCWNILFPLIRIVVNYTYGVKHWSARNCIRVSGDWAVVTGACGPLGRAYVCELAGEKLHVLLLDKDKNALEELATHIGQTYGVLTQLVAADLTTSKDYEEINRRISSLPSIGCLVNAAEFRCDPTEQPMMSKGSMESLDFVERMILCNVQSMAAITRICLPKMIHQVPFKASIINVSSALATISCPKYSLYAASKCFAPAFSRSLRNELRLPSITIQAVCPGPLTLSRRSTFTSKAGTIWAPSPDKFVHSSLTMLGIEDETCGYLPHAILALFMQYIPHSFISKAWPKFSKSLACEPTAV</sequence>